<dbReference type="EC" id="3.1.26.5" evidence="1"/>
<gene>
    <name evidence="1" type="primary">rnpA</name>
    <name evidence="1" type="ORF">HMPREF9967_0471</name>
</gene>
<dbReference type="GO" id="GO:0004526">
    <property type="term" value="F:ribonuclease P activity"/>
    <property type="evidence" value="ECO:0007669"/>
    <property type="project" value="UniProtKB-EC"/>
</dbReference>
<proteinExistence type="predicted"/>
<dbReference type="AlphaFoldDB" id="F5W1Q5"/>
<name>F5W1Q5_9STRE</name>
<dbReference type="EMBL" id="AFNN01000024">
    <property type="protein sequence ID" value="EGL85021.1"/>
    <property type="molecule type" value="Genomic_DNA"/>
</dbReference>
<dbReference type="InterPro" id="IPR014721">
    <property type="entry name" value="Ribsml_uS5_D2-typ_fold_subgr"/>
</dbReference>
<evidence type="ECO:0000313" key="1">
    <source>
        <dbReference type="EMBL" id="EGL85021.1"/>
    </source>
</evidence>
<evidence type="ECO:0000313" key="2">
    <source>
        <dbReference type="Proteomes" id="UP000010138"/>
    </source>
</evidence>
<dbReference type="eggNOG" id="COG0594">
    <property type="taxonomic scope" value="Bacteria"/>
</dbReference>
<sequence>MIENSNQIVDNVDFVVIARKGVETLEYAEIEKNLLHVLKLAKIYQEGNRSEEEITID</sequence>
<organism evidence="1 2">
    <name type="scientific">Streptococcus infantis SK1076</name>
    <dbReference type="NCBI Taxonomy" id="1005705"/>
    <lineage>
        <taxon>Bacteria</taxon>
        <taxon>Bacillati</taxon>
        <taxon>Bacillota</taxon>
        <taxon>Bacilli</taxon>
        <taxon>Lactobacillales</taxon>
        <taxon>Streptococcaceae</taxon>
        <taxon>Streptococcus</taxon>
    </lineage>
</organism>
<accession>F5W1Q5</accession>
<reference evidence="1 2" key="1">
    <citation type="submission" date="2011-04" db="EMBL/GenBank/DDBJ databases">
        <authorList>
            <person name="Durkin A.S."/>
            <person name="Radune D."/>
            <person name="Hostetler J."/>
            <person name="Torralba M."/>
            <person name="Gillis M."/>
            <person name="Methe B."/>
            <person name="Sutton G."/>
            <person name="Nelson K.E."/>
        </authorList>
    </citation>
    <scope>NUCLEOTIDE SEQUENCE [LARGE SCALE GENOMIC DNA]</scope>
    <source>
        <strain evidence="1 2">SK1076</strain>
    </source>
</reference>
<keyword evidence="1" id="KW-0378">Hydrolase</keyword>
<comment type="caution">
    <text evidence="1">The sequence shown here is derived from an EMBL/GenBank/DDBJ whole genome shotgun (WGS) entry which is preliminary data.</text>
</comment>
<dbReference type="Proteomes" id="UP000010138">
    <property type="component" value="Unassembled WGS sequence"/>
</dbReference>
<dbReference type="InterPro" id="IPR020568">
    <property type="entry name" value="Ribosomal_Su5_D2-typ_SF"/>
</dbReference>
<protein>
    <submittedName>
        <fullName evidence="1">Ribonuclease P protein component</fullName>
        <ecNumber evidence="1">3.1.26.5</ecNumber>
    </submittedName>
</protein>
<dbReference type="SUPFAM" id="SSF54211">
    <property type="entry name" value="Ribosomal protein S5 domain 2-like"/>
    <property type="match status" value="1"/>
</dbReference>
<dbReference type="Gene3D" id="3.30.230.10">
    <property type="match status" value="1"/>
</dbReference>